<accession>A0ABP5W063</accession>
<dbReference type="Proteomes" id="UP001499986">
    <property type="component" value="Unassembled WGS sequence"/>
</dbReference>
<gene>
    <name evidence="1" type="ORF">GCM10010255_63580</name>
</gene>
<reference evidence="2" key="1">
    <citation type="journal article" date="2019" name="Int. J. Syst. Evol. Microbiol.">
        <title>The Global Catalogue of Microorganisms (GCM) 10K type strain sequencing project: providing services to taxonomists for standard genome sequencing and annotation.</title>
        <authorList>
            <consortium name="The Broad Institute Genomics Platform"/>
            <consortium name="The Broad Institute Genome Sequencing Center for Infectious Disease"/>
            <person name="Wu L."/>
            <person name="Ma J."/>
        </authorList>
    </citation>
    <scope>NUCLEOTIDE SEQUENCE [LARGE SCALE GENOMIC DNA]</scope>
    <source>
        <strain evidence="2">JCM 4358</strain>
    </source>
</reference>
<comment type="caution">
    <text evidence="1">The sequence shown here is derived from an EMBL/GenBank/DDBJ whole genome shotgun (WGS) entry which is preliminary data.</text>
</comment>
<evidence type="ECO:0000313" key="1">
    <source>
        <dbReference type="EMBL" id="GAA2416308.1"/>
    </source>
</evidence>
<sequence>MTAAGPVPPLPGGVNCRTVWAWCPGRLPPSGGVRVGVAVRDRGEPVAEEDTQKSMIFPPLA</sequence>
<evidence type="ECO:0000313" key="2">
    <source>
        <dbReference type="Proteomes" id="UP001499986"/>
    </source>
</evidence>
<organism evidence="1 2">
    <name type="scientific">Streptomyces coeruleofuscus</name>
    <dbReference type="NCBI Taxonomy" id="66879"/>
    <lineage>
        <taxon>Bacteria</taxon>
        <taxon>Bacillati</taxon>
        <taxon>Actinomycetota</taxon>
        <taxon>Actinomycetes</taxon>
        <taxon>Kitasatosporales</taxon>
        <taxon>Streptomycetaceae</taxon>
        <taxon>Streptomyces</taxon>
    </lineage>
</organism>
<keyword evidence="2" id="KW-1185">Reference proteome</keyword>
<proteinExistence type="predicted"/>
<dbReference type="EMBL" id="BAAASE010000009">
    <property type="protein sequence ID" value="GAA2416308.1"/>
    <property type="molecule type" value="Genomic_DNA"/>
</dbReference>
<protein>
    <submittedName>
        <fullName evidence="1">Uncharacterized protein</fullName>
    </submittedName>
</protein>
<name>A0ABP5W063_9ACTN</name>